<evidence type="ECO:0000313" key="3">
    <source>
        <dbReference type="Proteomes" id="UP001431209"/>
    </source>
</evidence>
<keyword evidence="3" id="KW-1185">Reference proteome</keyword>
<dbReference type="SUPFAM" id="SSF52821">
    <property type="entry name" value="Rhodanese/Cell cycle control phosphatase"/>
    <property type="match status" value="1"/>
</dbReference>
<dbReference type="PANTHER" id="PTHR10828:SF38">
    <property type="entry name" value="ARSENICAL-RESISTANCE PROTEIN 2-RELATED"/>
    <property type="match status" value="1"/>
</dbReference>
<dbReference type="EMBL" id="JAOPGA020000784">
    <property type="protein sequence ID" value="KAL0481709.1"/>
    <property type="molecule type" value="Genomic_DNA"/>
</dbReference>
<feature type="domain" description="Rhodanese" evidence="1">
    <location>
        <begin position="16"/>
        <end position="118"/>
    </location>
</feature>
<dbReference type="PANTHER" id="PTHR10828">
    <property type="entry name" value="M-PHASE INDUCER PHOSPHATASE DUAL SPECIFICITY PHOSPHATASE CDC25"/>
    <property type="match status" value="1"/>
</dbReference>
<evidence type="ECO:0000313" key="2">
    <source>
        <dbReference type="EMBL" id="KAL0481709.1"/>
    </source>
</evidence>
<organism evidence="2 3">
    <name type="scientific">Acrasis kona</name>
    <dbReference type="NCBI Taxonomy" id="1008807"/>
    <lineage>
        <taxon>Eukaryota</taxon>
        <taxon>Discoba</taxon>
        <taxon>Heterolobosea</taxon>
        <taxon>Tetramitia</taxon>
        <taxon>Eutetramitia</taxon>
        <taxon>Acrasidae</taxon>
        <taxon>Acrasis</taxon>
    </lineage>
</organism>
<protein>
    <submittedName>
        <fullName evidence="2">Dual specificity phosphatase</fullName>
    </submittedName>
</protein>
<dbReference type="PROSITE" id="PS50206">
    <property type="entry name" value="RHODANESE_3"/>
    <property type="match status" value="1"/>
</dbReference>
<proteinExistence type="predicted"/>
<evidence type="ECO:0000259" key="1">
    <source>
        <dbReference type="PROSITE" id="PS50206"/>
    </source>
</evidence>
<dbReference type="SMART" id="SM00450">
    <property type="entry name" value="RHOD"/>
    <property type="match status" value="1"/>
</dbReference>
<gene>
    <name evidence="2" type="ORF">AKO1_012521</name>
</gene>
<dbReference type="Proteomes" id="UP001431209">
    <property type="component" value="Unassembled WGS sequence"/>
</dbReference>
<reference evidence="2 3" key="1">
    <citation type="submission" date="2024-03" db="EMBL/GenBank/DDBJ databases">
        <title>The Acrasis kona genome and developmental transcriptomes reveal deep origins of eukaryotic multicellular pathways.</title>
        <authorList>
            <person name="Sheikh S."/>
            <person name="Fu C.-J."/>
            <person name="Brown M.W."/>
            <person name="Baldauf S.L."/>
        </authorList>
    </citation>
    <scope>NUCLEOTIDE SEQUENCE [LARGE SCALE GENOMIC DNA]</scope>
    <source>
        <strain evidence="2 3">ATCC MYA-3509</strain>
    </source>
</reference>
<dbReference type="GO" id="GO:0005634">
    <property type="term" value="C:nucleus"/>
    <property type="evidence" value="ECO:0007669"/>
    <property type="project" value="TreeGrafter"/>
</dbReference>
<name>A0AAW2YYH9_9EUKA</name>
<sequence length="132" mass="15412">MLTYLTGDELVQLFNSDEKFAIIDVRDDDWVQGNIKGSMHIPSAQFDHTRAKKLAEELEKRNISTVIFHCHFSQQRGPSGAKKFSNVVEWEMPNSKFDVRVLQGGWGDFFRKNKGNDALIERHDDHDEDYYY</sequence>
<accession>A0AAW2YYH9</accession>
<dbReference type="AlphaFoldDB" id="A0AAW2YYH9"/>
<dbReference type="Gene3D" id="3.40.250.10">
    <property type="entry name" value="Rhodanese-like domain"/>
    <property type="match status" value="1"/>
</dbReference>
<dbReference type="GO" id="GO:0005737">
    <property type="term" value="C:cytoplasm"/>
    <property type="evidence" value="ECO:0007669"/>
    <property type="project" value="TreeGrafter"/>
</dbReference>
<dbReference type="InterPro" id="IPR001763">
    <property type="entry name" value="Rhodanese-like_dom"/>
</dbReference>
<dbReference type="Pfam" id="PF00581">
    <property type="entry name" value="Rhodanese"/>
    <property type="match status" value="1"/>
</dbReference>
<dbReference type="GO" id="GO:0004725">
    <property type="term" value="F:protein tyrosine phosphatase activity"/>
    <property type="evidence" value="ECO:0007669"/>
    <property type="project" value="TreeGrafter"/>
</dbReference>
<comment type="caution">
    <text evidence="2">The sequence shown here is derived from an EMBL/GenBank/DDBJ whole genome shotgun (WGS) entry which is preliminary data.</text>
</comment>
<dbReference type="InterPro" id="IPR036873">
    <property type="entry name" value="Rhodanese-like_dom_sf"/>
</dbReference>